<evidence type="ECO:0000313" key="1">
    <source>
        <dbReference type="EMBL" id="EFZ20177.1"/>
    </source>
</evidence>
<feature type="non-terminal residue" evidence="1">
    <location>
        <position position="1"/>
    </location>
</feature>
<protein>
    <submittedName>
        <fullName evidence="1">Uncharacterized protein</fullName>
    </submittedName>
</protein>
<name>E9IGX7_SOLIN</name>
<gene>
    <name evidence="1" type="ORF">SINV_13481</name>
</gene>
<sequence length="140" mass="16030">DEARTPIIGAVCLAHQAVWPSEGRKNKLIDYKKTRLQWITGKYYTSLSRELSKTPQESLFSLSTFRVVRLKNYSVRIYKVMNCKWRKAEAASCAASFKHPPPLHPNVEKHLQPIFDNLSNDSLLGGYTQNANESFNSTVW</sequence>
<reference evidence="1" key="1">
    <citation type="journal article" date="2011" name="Proc. Natl. Acad. Sci. U.S.A.">
        <title>The genome of the fire ant Solenopsis invicta.</title>
        <authorList>
            <person name="Wurm Y."/>
            <person name="Wang J."/>
            <person name="Riba-Grognuz O."/>
            <person name="Corona M."/>
            <person name="Nygaard S."/>
            <person name="Hunt B.G."/>
            <person name="Ingram K.K."/>
            <person name="Falquet L."/>
            <person name="Nipitwattanaphon M."/>
            <person name="Gotzek D."/>
            <person name="Dijkstra M.B."/>
            <person name="Oettler J."/>
            <person name="Comtesse F."/>
            <person name="Shih C.J."/>
            <person name="Wu W.J."/>
            <person name="Yang C.C."/>
            <person name="Thomas J."/>
            <person name="Beaudoing E."/>
            <person name="Pradervand S."/>
            <person name="Flegel V."/>
            <person name="Cook E.D."/>
            <person name="Fabbretti R."/>
            <person name="Stockinger H."/>
            <person name="Long L."/>
            <person name="Farmerie W.G."/>
            <person name="Oakey J."/>
            <person name="Boomsma J.J."/>
            <person name="Pamilo P."/>
            <person name="Yi S.V."/>
            <person name="Heinze J."/>
            <person name="Goodisman M.A."/>
            <person name="Farinelli L."/>
            <person name="Harshman K."/>
            <person name="Hulo N."/>
            <person name="Cerutti L."/>
            <person name="Xenarios I."/>
            <person name="Shoemaker D."/>
            <person name="Keller L."/>
        </authorList>
    </citation>
    <scope>NUCLEOTIDE SEQUENCE [LARGE SCALE GENOMIC DNA]</scope>
</reference>
<dbReference type="HOGENOM" id="CLU_1840182_0_0_1"/>
<dbReference type="EMBL" id="GL763072">
    <property type="protein sequence ID" value="EFZ20177.1"/>
    <property type="molecule type" value="Genomic_DNA"/>
</dbReference>
<accession>E9IGX7</accession>
<feature type="non-terminal residue" evidence="1">
    <location>
        <position position="140"/>
    </location>
</feature>
<proteinExistence type="predicted"/>
<organism>
    <name type="scientific">Solenopsis invicta</name>
    <name type="common">Red imported fire ant</name>
    <name type="synonym">Solenopsis wagneri</name>
    <dbReference type="NCBI Taxonomy" id="13686"/>
    <lineage>
        <taxon>Eukaryota</taxon>
        <taxon>Metazoa</taxon>
        <taxon>Ecdysozoa</taxon>
        <taxon>Arthropoda</taxon>
        <taxon>Hexapoda</taxon>
        <taxon>Insecta</taxon>
        <taxon>Pterygota</taxon>
        <taxon>Neoptera</taxon>
        <taxon>Endopterygota</taxon>
        <taxon>Hymenoptera</taxon>
        <taxon>Apocrita</taxon>
        <taxon>Aculeata</taxon>
        <taxon>Formicoidea</taxon>
        <taxon>Formicidae</taxon>
        <taxon>Myrmicinae</taxon>
        <taxon>Solenopsis</taxon>
    </lineage>
</organism>
<dbReference type="AlphaFoldDB" id="E9IGX7"/>